<dbReference type="Gene3D" id="3.30.60.60">
    <property type="entry name" value="N-acetyl transferase-like"/>
    <property type="match status" value="1"/>
</dbReference>
<feature type="region of interest" description="Disordered" evidence="13">
    <location>
        <begin position="705"/>
        <end position="746"/>
    </location>
</feature>
<dbReference type="FunFam" id="3.30.60.60:FF:000001">
    <property type="entry name" value="Histone acetyltransferase"/>
    <property type="match status" value="1"/>
</dbReference>
<keyword evidence="4" id="KW-0808">Transferase</keyword>
<dbReference type="InterPro" id="IPR016181">
    <property type="entry name" value="Acyl_CoA_acyltransferase"/>
</dbReference>
<evidence type="ECO:0000256" key="13">
    <source>
        <dbReference type="SAM" id="MobiDB-lite"/>
    </source>
</evidence>
<evidence type="ECO:0000256" key="1">
    <source>
        <dbReference type="ARBA" id="ARBA00004123"/>
    </source>
</evidence>
<dbReference type="EC" id="2.3.1.48" evidence="3 12"/>
<comment type="catalytic activity">
    <reaction evidence="12">
        <text>L-lysyl-[protein] + acetyl-CoA = N(6)-acetyl-L-lysyl-[protein] + CoA + H(+)</text>
        <dbReference type="Rhea" id="RHEA:45948"/>
        <dbReference type="Rhea" id="RHEA-COMP:9752"/>
        <dbReference type="Rhea" id="RHEA-COMP:10731"/>
        <dbReference type="ChEBI" id="CHEBI:15378"/>
        <dbReference type="ChEBI" id="CHEBI:29969"/>
        <dbReference type="ChEBI" id="CHEBI:57287"/>
        <dbReference type="ChEBI" id="CHEBI:57288"/>
        <dbReference type="ChEBI" id="CHEBI:61930"/>
        <dbReference type="EC" id="2.3.1.48"/>
    </reaction>
</comment>
<evidence type="ECO:0000256" key="9">
    <source>
        <dbReference type="ARBA" id="ARBA00022990"/>
    </source>
</evidence>
<dbReference type="Pfam" id="PF17772">
    <property type="entry name" value="zf-MYST"/>
    <property type="match status" value="1"/>
</dbReference>
<evidence type="ECO:0000313" key="16">
    <source>
        <dbReference type="Proteomes" id="UP000838763"/>
    </source>
</evidence>
<feature type="compositionally biased region" description="Acidic residues" evidence="13">
    <location>
        <begin position="69"/>
        <end position="80"/>
    </location>
</feature>
<keyword evidence="8" id="KW-0156">Chromatin regulator</keyword>
<keyword evidence="16" id="KW-1185">Reference proteome</keyword>
<evidence type="ECO:0000256" key="11">
    <source>
        <dbReference type="ARBA" id="ARBA00045805"/>
    </source>
</evidence>
<comment type="similarity">
    <text evidence="2 12">Belongs to the MYST (SAS/MOZ) family.</text>
</comment>
<name>A0A9P1H4W6_9PEZI</name>
<accession>A0A9P1H4W6</accession>
<keyword evidence="10 12" id="KW-0539">Nucleus</keyword>
<dbReference type="InterPro" id="IPR036388">
    <property type="entry name" value="WH-like_DNA-bd_sf"/>
</dbReference>
<feature type="compositionally biased region" description="Polar residues" evidence="13">
    <location>
        <begin position="226"/>
        <end position="238"/>
    </location>
</feature>
<gene>
    <name evidence="15" type="ORF">PPNO1_LOCUS5144</name>
</gene>
<evidence type="ECO:0000256" key="10">
    <source>
        <dbReference type="ARBA" id="ARBA00023242"/>
    </source>
</evidence>
<evidence type="ECO:0000256" key="8">
    <source>
        <dbReference type="ARBA" id="ARBA00022853"/>
    </source>
</evidence>
<keyword evidence="7" id="KW-0862">Zinc</keyword>
<dbReference type="GO" id="GO:0003682">
    <property type="term" value="F:chromatin binding"/>
    <property type="evidence" value="ECO:0007669"/>
    <property type="project" value="TreeGrafter"/>
</dbReference>
<dbReference type="GO" id="GO:0006357">
    <property type="term" value="P:regulation of transcription by RNA polymerase II"/>
    <property type="evidence" value="ECO:0007669"/>
    <property type="project" value="TreeGrafter"/>
</dbReference>
<dbReference type="PANTHER" id="PTHR10615:SF161">
    <property type="entry name" value="HISTONE ACETYLTRANSFERASE KAT7"/>
    <property type="match status" value="1"/>
</dbReference>
<comment type="caution">
    <text evidence="15">The sequence shown here is derived from an EMBL/GenBank/DDBJ whole genome shotgun (WGS) entry which is preliminary data.</text>
</comment>
<protein>
    <recommendedName>
        <fullName evidence="3 12">Histone acetyltransferase</fullName>
        <ecNumber evidence="3 12">2.3.1.48</ecNumber>
    </recommendedName>
</protein>
<dbReference type="Gene3D" id="1.10.10.10">
    <property type="entry name" value="Winged helix-like DNA-binding domain superfamily/Winged helix DNA-binding domain"/>
    <property type="match status" value="1"/>
</dbReference>
<dbReference type="InterPro" id="IPR050603">
    <property type="entry name" value="MYST_HAT"/>
</dbReference>
<dbReference type="GO" id="GO:0003712">
    <property type="term" value="F:transcription coregulator activity"/>
    <property type="evidence" value="ECO:0007669"/>
    <property type="project" value="TreeGrafter"/>
</dbReference>
<evidence type="ECO:0000256" key="2">
    <source>
        <dbReference type="ARBA" id="ARBA00010107"/>
    </source>
</evidence>
<evidence type="ECO:0000259" key="14">
    <source>
        <dbReference type="PROSITE" id="PS51726"/>
    </source>
</evidence>
<dbReference type="EMBL" id="CALLCH030000012">
    <property type="protein sequence ID" value="CAI4215433.1"/>
    <property type="molecule type" value="Genomic_DNA"/>
</dbReference>
<feature type="region of interest" description="Disordered" evidence="13">
    <location>
        <begin position="1"/>
        <end position="253"/>
    </location>
</feature>
<comment type="function">
    <text evidence="11">Catalytic component of the NuA4 histone acetyltransferase (HAT) complex which is involved in epigenetic transcriptional activation of selected genes principally by acetylation of nucleosomal histones H4, H3, H2B, H2A and H2A variant H2A.Z. Acetylates histone H4 to form H4K5ac, H4K8ac, H4K12ac and H4K16ac, histone H3 to form H3K14ac, and histone H2A to form H2AK4ac and H2AK7ac. The NuA4 complex is involved in the DNA damage response and is required for chromosome segregation. The NuA4 complex plays a direct role in repair of DNA double-strand breaks (DSBs) through homologous recombination. Recruitment to promoters depends on H3K4me. Also acetylates non-histone proteins. In addition to protein acetyltransferase, can use different acyl-CoA substrates, such as 2-hydroxyisobutanoyl-CoA (2-hydroxyisobutyryl-CoA) or (2E)-butenoyl-CoA (crotonyl-CoA), and is able to mediate protein 2-hydroxyisobutyrylation and crotonylation, respectively.</text>
</comment>
<proteinExistence type="inferred from homology"/>
<keyword evidence="5" id="KW-0479">Metal-binding</keyword>
<feature type="domain" description="MYST-type HAT" evidence="14">
    <location>
        <begin position="277"/>
        <end position="547"/>
    </location>
</feature>
<feature type="compositionally biased region" description="Polar residues" evidence="13">
    <location>
        <begin position="284"/>
        <end position="293"/>
    </location>
</feature>
<feature type="region of interest" description="Disordered" evidence="13">
    <location>
        <begin position="595"/>
        <end position="643"/>
    </location>
</feature>
<dbReference type="GO" id="GO:0008270">
    <property type="term" value="F:zinc ion binding"/>
    <property type="evidence" value="ECO:0007669"/>
    <property type="project" value="UniProtKB-KW"/>
</dbReference>
<dbReference type="SUPFAM" id="SSF55729">
    <property type="entry name" value="Acyl-CoA N-acyltransferases (Nat)"/>
    <property type="match status" value="1"/>
</dbReference>
<keyword evidence="9" id="KW-0007">Acetylation</keyword>
<feature type="region of interest" description="Disordered" evidence="13">
    <location>
        <begin position="273"/>
        <end position="294"/>
    </location>
</feature>
<evidence type="ECO:0000256" key="5">
    <source>
        <dbReference type="ARBA" id="ARBA00022723"/>
    </source>
</evidence>
<evidence type="ECO:0000256" key="12">
    <source>
        <dbReference type="RuleBase" id="RU361211"/>
    </source>
</evidence>
<dbReference type="GO" id="GO:0005634">
    <property type="term" value="C:nucleus"/>
    <property type="evidence" value="ECO:0007669"/>
    <property type="project" value="UniProtKB-SubCell"/>
</dbReference>
<evidence type="ECO:0000313" key="15">
    <source>
        <dbReference type="EMBL" id="CAI4215433.1"/>
    </source>
</evidence>
<comment type="subcellular location">
    <subcellularLocation>
        <location evidence="1 12">Nucleus</location>
    </subcellularLocation>
</comment>
<dbReference type="GO" id="GO:1990467">
    <property type="term" value="C:NuA3a histone acetyltransferase complex"/>
    <property type="evidence" value="ECO:0007669"/>
    <property type="project" value="TreeGrafter"/>
</dbReference>
<dbReference type="InterPro" id="IPR040706">
    <property type="entry name" value="Zf-MYST"/>
</dbReference>
<evidence type="ECO:0000256" key="4">
    <source>
        <dbReference type="ARBA" id="ARBA00022679"/>
    </source>
</evidence>
<dbReference type="GO" id="GO:0004402">
    <property type="term" value="F:histone acetyltransferase activity"/>
    <property type="evidence" value="ECO:0007669"/>
    <property type="project" value="InterPro"/>
</dbReference>
<dbReference type="PANTHER" id="PTHR10615">
    <property type="entry name" value="HISTONE ACETYLTRANSFERASE"/>
    <property type="match status" value="1"/>
</dbReference>
<feature type="compositionally biased region" description="Polar residues" evidence="13">
    <location>
        <begin position="179"/>
        <end position="190"/>
    </location>
</feature>
<keyword evidence="6" id="KW-0863">Zinc-finger</keyword>
<dbReference type="InterPro" id="IPR002717">
    <property type="entry name" value="HAT_MYST-type"/>
</dbReference>
<dbReference type="Pfam" id="PF01853">
    <property type="entry name" value="MOZ_SAS"/>
    <property type="match status" value="1"/>
</dbReference>
<feature type="compositionally biased region" description="Acidic residues" evidence="13">
    <location>
        <begin position="92"/>
        <end position="114"/>
    </location>
</feature>
<dbReference type="PROSITE" id="PS51726">
    <property type="entry name" value="MYST_HAT"/>
    <property type="match status" value="1"/>
</dbReference>
<evidence type="ECO:0000256" key="6">
    <source>
        <dbReference type="ARBA" id="ARBA00022771"/>
    </source>
</evidence>
<dbReference type="Proteomes" id="UP000838763">
    <property type="component" value="Unassembled WGS sequence"/>
</dbReference>
<evidence type="ECO:0000256" key="3">
    <source>
        <dbReference type="ARBA" id="ARBA00013184"/>
    </source>
</evidence>
<sequence length="807" mass="88774">MEHAQLTEEALQQSAALSEDDDSQRGAYTKKSRSYQSSRMDFDGDRDTDDLEMAESHQTRNGSRAWEDGASDDGEFDDGYEMAPGGPADTSELVEDDIEDGAEGEEDDGDDDEGVGAVKHTNTAPELHGLHPPKSDDEDRAMSNASDDSLQAEADGKSGVSTTGDVVSALAFHTRDGHSPSQESRSTSEGDVSETPRHLRKRKTSPMEVVDDGAASLRKRRRNPSDGRQTSSEGTPGSDSPGPQAARTLRLRLARQRRDALRTALSQRYLPERKRSNRVITPRPSRTNGSRAQEWSPEPMIAPFVSTTYSQPFYSFFDKESDEVKGKPYGGILTEAEADTSKTLPSNDDRRHFDEAKQRAEAEWKARIIAMQEEIQMPLKKPKKGAGPASQIECIEFGGWEIDTWYAAPYPEEYSRNRVLYICEFCLKYMNSDYVAWRHKLKCPIREPAYRLFLPAHAGGTADGVPEKPLSDMGLVSYRNYWRLIMCKYLLEQAGDQGRSGKMLGLSIRKISEDTGMTADDVISALEGLLGGEKYVRLNPKALTWTPYVMGRSSAMNFELGPAITAIAPREDDDGGEPTGLEVLPDTATNVELANGHDQLKPEHDLVNGPGTEDKENNQGKQNEADERTKRPGADSEQKEDAWSTQYETIPPMRFEVFPQRWAHVAWRSLDRPSSGRPVSRWRLARRDLVRQLAAAAAAAEAKSDYGNADSGPGLPPAWIERQRQEALTSGKKATGSSNDDGKEMKDVVRVQVAAPRQETSQDEVVVKGPRAVVSGGARSALANAAADGIVVDGVGDEDMDAEGEDE</sequence>
<feature type="compositionally biased region" description="Basic and acidic residues" evidence="13">
    <location>
        <begin position="598"/>
        <end position="642"/>
    </location>
</feature>
<reference evidence="15" key="1">
    <citation type="submission" date="2022-11" db="EMBL/GenBank/DDBJ databases">
        <authorList>
            <person name="Scott C."/>
            <person name="Bruce N."/>
        </authorList>
    </citation>
    <scope>NUCLEOTIDE SEQUENCE</scope>
</reference>
<organism evidence="15 16">
    <name type="scientific">Parascedosporium putredinis</name>
    <dbReference type="NCBI Taxonomy" id="1442378"/>
    <lineage>
        <taxon>Eukaryota</taxon>
        <taxon>Fungi</taxon>
        <taxon>Dikarya</taxon>
        <taxon>Ascomycota</taxon>
        <taxon>Pezizomycotina</taxon>
        <taxon>Sordariomycetes</taxon>
        <taxon>Hypocreomycetidae</taxon>
        <taxon>Microascales</taxon>
        <taxon>Microascaceae</taxon>
        <taxon>Parascedosporium</taxon>
    </lineage>
</organism>
<dbReference type="AlphaFoldDB" id="A0A9P1H4W6"/>
<evidence type="ECO:0000256" key="7">
    <source>
        <dbReference type="ARBA" id="ARBA00022833"/>
    </source>
</evidence>
<dbReference type="OrthoDB" id="787137at2759"/>